<dbReference type="RefSeq" id="WP_374036809.1">
    <property type="nucleotide sequence ID" value="NZ_CP169082.1"/>
</dbReference>
<comment type="caution">
    <text evidence="1">The sequence shown here is derived from an EMBL/GenBank/DDBJ whole genome shotgun (WGS) entry which is preliminary data.</text>
</comment>
<proteinExistence type="predicted"/>
<reference evidence="2" key="1">
    <citation type="journal article" date="2019" name="Int. J. Syst. Evol. Microbiol.">
        <title>The Global Catalogue of Microorganisms (GCM) 10K type strain sequencing project: providing services to taxonomists for standard genome sequencing and annotation.</title>
        <authorList>
            <consortium name="The Broad Institute Genomics Platform"/>
            <consortium name="The Broad Institute Genome Sequencing Center for Infectious Disease"/>
            <person name="Wu L."/>
            <person name="Ma J."/>
        </authorList>
    </citation>
    <scope>NUCLEOTIDE SEQUENCE [LARGE SCALE GENOMIC DNA]</scope>
    <source>
        <strain evidence="2">JCM 12125</strain>
    </source>
</reference>
<sequence length="111" mass="12530">MTLAALHHAPLSFQPVAHSGHYTGRQTAARVGLSYERFRKVRETWTRDRDFPAEINEPGEPVRYLAEAVERWLVRRTQRVHAPAPVPELRAVPSAAGREGRASLRAIKGRL</sequence>
<protein>
    <recommendedName>
        <fullName evidence="3">AlpA family phage regulatory protein</fullName>
    </recommendedName>
</protein>
<evidence type="ECO:0008006" key="3">
    <source>
        <dbReference type="Google" id="ProtNLM"/>
    </source>
</evidence>
<accession>A0ABW0FXF6</accession>
<organism evidence="1 2">
    <name type="scientific">Brevundimonas staleyi</name>
    <dbReference type="NCBI Taxonomy" id="74326"/>
    <lineage>
        <taxon>Bacteria</taxon>
        <taxon>Pseudomonadati</taxon>
        <taxon>Pseudomonadota</taxon>
        <taxon>Alphaproteobacteria</taxon>
        <taxon>Caulobacterales</taxon>
        <taxon>Caulobacteraceae</taxon>
        <taxon>Brevundimonas</taxon>
    </lineage>
</organism>
<keyword evidence="2" id="KW-1185">Reference proteome</keyword>
<evidence type="ECO:0000313" key="1">
    <source>
        <dbReference type="EMBL" id="MFC5346295.1"/>
    </source>
</evidence>
<name>A0ABW0FXF6_9CAUL</name>
<dbReference type="Proteomes" id="UP001596152">
    <property type="component" value="Unassembled WGS sequence"/>
</dbReference>
<evidence type="ECO:0000313" key="2">
    <source>
        <dbReference type="Proteomes" id="UP001596152"/>
    </source>
</evidence>
<gene>
    <name evidence="1" type="ORF">ACFPIE_20455</name>
</gene>
<dbReference type="EMBL" id="JBHSLF010000056">
    <property type="protein sequence ID" value="MFC5346295.1"/>
    <property type="molecule type" value="Genomic_DNA"/>
</dbReference>